<keyword evidence="3" id="KW-1185">Reference proteome</keyword>
<accession>A0A9N9IDM9</accession>
<feature type="region of interest" description="Disordered" evidence="1">
    <location>
        <begin position="1"/>
        <end position="41"/>
    </location>
</feature>
<name>A0A9N9IDM9_FUNMO</name>
<gene>
    <name evidence="2" type="ORF">FMOSSE_LOCUS15679</name>
</gene>
<protein>
    <submittedName>
        <fullName evidence="2">11135_t:CDS:1</fullName>
    </submittedName>
</protein>
<evidence type="ECO:0000313" key="3">
    <source>
        <dbReference type="Proteomes" id="UP000789375"/>
    </source>
</evidence>
<evidence type="ECO:0000256" key="1">
    <source>
        <dbReference type="SAM" id="MobiDB-lite"/>
    </source>
</evidence>
<reference evidence="2" key="1">
    <citation type="submission" date="2021-06" db="EMBL/GenBank/DDBJ databases">
        <authorList>
            <person name="Kallberg Y."/>
            <person name="Tangrot J."/>
            <person name="Rosling A."/>
        </authorList>
    </citation>
    <scope>NUCLEOTIDE SEQUENCE</scope>
    <source>
        <strain evidence="2">87-6 pot B 2015</strain>
    </source>
</reference>
<dbReference type="EMBL" id="CAJVPP010017112">
    <property type="protein sequence ID" value="CAG8731685.1"/>
    <property type="molecule type" value="Genomic_DNA"/>
</dbReference>
<dbReference type="Proteomes" id="UP000789375">
    <property type="component" value="Unassembled WGS sequence"/>
</dbReference>
<feature type="non-terminal residue" evidence="2">
    <location>
        <position position="41"/>
    </location>
</feature>
<sequence length="41" mass="4579">KPIPLTMLINIEEGTSTSKDKKPQRKIPRIPSAVDQLASYN</sequence>
<evidence type="ECO:0000313" key="2">
    <source>
        <dbReference type="EMBL" id="CAG8731685.1"/>
    </source>
</evidence>
<organism evidence="2 3">
    <name type="scientific">Funneliformis mosseae</name>
    <name type="common">Endomycorrhizal fungus</name>
    <name type="synonym">Glomus mosseae</name>
    <dbReference type="NCBI Taxonomy" id="27381"/>
    <lineage>
        <taxon>Eukaryota</taxon>
        <taxon>Fungi</taxon>
        <taxon>Fungi incertae sedis</taxon>
        <taxon>Mucoromycota</taxon>
        <taxon>Glomeromycotina</taxon>
        <taxon>Glomeromycetes</taxon>
        <taxon>Glomerales</taxon>
        <taxon>Glomeraceae</taxon>
        <taxon>Funneliformis</taxon>
    </lineage>
</organism>
<proteinExistence type="predicted"/>
<feature type="non-terminal residue" evidence="2">
    <location>
        <position position="1"/>
    </location>
</feature>
<comment type="caution">
    <text evidence="2">The sequence shown here is derived from an EMBL/GenBank/DDBJ whole genome shotgun (WGS) entry which is preliminary data.</text>
</comment>
<dbReference type="AlphaFoldDB" id="A0A9N9IDM9"/>